<dbReference type="Proteomes" id="UP001501295">
    <property type="component" value="Unassembled WGS sequence"/>
</dbReference>
<keyword evidence="5" id="KW-0378">Hydrolase</keyword>
<evidence type="ECO:0000256" key="7">
    <source>
        <dbReference type="ARBA" id="ARBA00023295"/>
    </source>
</evidence>
<evidence type="ECO:0000256" key="4">
    <source>
        <dbReference type="ARBA" id="ARBA00012670"/>
    </source>
</evidence>
<dbReference type="RefSeq" id="WP_345372841.1">
    <property type="nucleotide sequence ID" value="NZ_BAABLM010000001.1"/>
</dbReference>
<dbReference type="Pfam" id="PF06964">
    <property type="entry name" value="Alpha-L-AF_C"/>
    <property type="match status" value="1"/>
</dbReference>
<evidence type="ECO:0000256" key="2">
    <source>
        <dbReference type="ARBA" id="ARBA00007186"/>
    </source>
</evidence>
<dbReference type="EC" id="3.2.1.55" evidence="4"/>
<organism evidence="9 10">
    <name type="scientific">Frondihabitans cladoniiphilus</name>
    <dbReference type="NCBI Taxonomy" id="715785"/>
    <lineage>
        <taxon>Bacteria</taxon>
        <taxon>Bacillati</taxon>
        <taxon>Actinomycetota</taxon>
        <taxon>Actinomycetes</taxon>
        <taxon>Micrococcales</taxon>
        <taxon>Microbacteriaceae</taxon>
        <taxon>Frondihabitans</taxon>
    </lineage>
</organism>
<dbReference type="Gene3D" id="3.20.20.80">
    <property type="entry name" value="Glycosidases"/>
    <property type="match status" value="1"/>
</dbReference>
<comment type="caution">
    <text evidence="9">The sequence shown here is derived from an EMBL/GenBank/DDBJ whole genome shotgun (WGS) entry which is preliminary data.</text>
</comment>
<feature type="domain" description="Alpha-L-arabinofuranosidase C-terminal" evidence="8">
    <location>
        <begin position="291"/>
        <end position="496"/>
    </location>
</feature>
<reference evidence="10" key="1">
    <citation type="journal article" date="2019" name="Int. J. Syst. Evol. Microbiol.">
        <title>The Global Catalogue of Microorganisms (GCM) 10K type strain sequencing project: providing services to taxonomists for standard genome sequencing and annotation.</title>
        <authorList>
            <consortium name="The Broad Institute Genomics Platform"/>
            <consortium name="The Broad Institute Genome Sequencing Center for Infectious Disease"/>
            <person name="Wu L."/>
            <person name="Ma J."/>
        </authorList>
    </citation>
    <scope>NUCLEOTIDE SEQUENCE [LARGE SCALE GENOMIC DNA]</scope>
    <source>
        <strain evidence="10">JCM 18956</strain>
    </source>
</reference>
<evidence type="ECO:0000256" key="3">
    <source>
        <dbReference type="ARBA" id="ARBA00011165"/>
    </source>
</evidence>
<dbReference type="InterPro" id="IPR010720">
    <property type="entry name" value="Alpha-L-AF_C"/>
</dbReference>
<evidence type="ECO:0000256" key="6">
    <source>
        <dbReference type="ARBA" id="ARBA00023277"/>
    </source>
</evidence>
<evidence type="ECO:0000256" key="5">
    <source>
        <dbReference type="ARBA" id="ARBA00022801"/>
    </source>
</evidence>
<dbReference type="Gene3D" id="2.60.40.1180">
    <property type="entry name" value="Golgi alpha-mannosidase II"/>
    <property type="match status" value="1"/>
</dbReference>
<dbReference type="SUPFAM" id="SSF51011">
    <property type="entry name" value="Glycosyl hydrolase domain"/>
    <property type="match status" value="1"/>
</dbReference>
<protein>
    <recommendedName>
        <fullName evidence="4">non-reducing end alpha-L-arabinofuranosidase</fullName>
        <ecNumber evidence="4">3.2.1.55</ecNumber>
    </recommendedName>
</protein>
<dbReference type="InterPro" id="IPR055235">
    <property type="entry name" value="ASD1_cat"/>
</dbReference>
<keyword evidence="7" id="KW-0326">Glycosidase</keyword>
<sequence>MLTARIHIDPSHAIAEVPRRLFGSFVEHLGRAVYTGVYEPSHPTADAGGFRQDVAALVAELGPTIVRYPGGNFVSGYRWEDGVGPVADRPTRLDAAWHSRETNEVGLHEFAGWASARGIELMQAVNLGTRGMAEAADLLEYSNHPSGTELSDRRRRNGADQPFGITVWCLGNEMDGPWQIGHRTAAEYGRIAAETGRLMKWIDPSIELVAAGSSNADMPTFGDWERTVLREAGDVIDHISVHAYYEEVDGDVASFLASGVALDAYIDDVARIIDEIAVETGSTKKIGIAVDEWNVWYQTRFNEVDKAPLFEGPWDARPRLLEDEYSVTDAVVVGSLLNSLIRHSDRVSMANLAQLVNVIAPIRSEPGGPAWRQTTFFPFQRAAAFARGSIVAASLEVEAVDGGRHGEVPAIDCVVTLDEQVVTVLVTNRSLDEAAEVTLAGLPTAVEVVSAETLTVPEGGDRHTSNTEAAPDAVGMVPLAARVDGGVVLVTLPPLSWSILRVRFS</sequence>
<keyword evidence="10" id="KW-1185">Reference proteome</keyword>
<name>A0ABP8VLN6_9MICO</name>
<dbReference type="SMART" id="SM00813">
    <property type="entry name" value="Alpha-L-AF_C"/>
    <property type="match status" value="1"/>
</dbReference>
<comment type="subunit">
    <text evidence="3">Homohexamer; trimer of dimers.</text>
</comment>
<dbReference type="Pfam" id="PF22848">
    <property type="entry name" value="ASD1_dom"/>
    <property type="match status" value="1"/>
</dbReference>
<dbReference type="InterPro" id="IPR013780">
    <property type="entry name" value="Glyco_hydro_b"/>
</dbReference>
<dbReference type="PANTHER" id="PTHR43576">
    <property type="entry name" value="ALPHA-L-ARABINOFURANOSIDASE C-RELATED"/>
    <property type="match status" value="1"/>
</dbReference>
<dbReference type="EMBL" id="BAABLM010000001">
    <property type="protein sequence ID" value="GAA4666335.1"/>
    <property type="molecule type" value="Genomic_DNA"/>
</dbReference>
<evidence type="ECO:0000259" key="8">
    <source>
        <dbReference type="SMART" id="SM00813"/>
    </source>
</evidence>
<comment type="similarity">
    <text evidence="2">Belongs to the glycosyl hydrolase 51 family.</text>
</comment>
<accession>A0ABP8VLN6</accession>
<keyword evidence="6" id="KW-0119">Carbohydrate metabolism</keyword>
<comment type="catalytic activity">
    <reaction evidence="1">
        <text>Hydrolysis of terminal non-reducing alpha-L-arabinofuranoside residues in alpha-L-arabinosides.</text>
        <dbReference type="EC" id="3.2.1.55"/>
    </reaction>
</comment>
<evidence type="ECO:0000313" key="10">
    <source>
        <dbReference type="Proteomes" id="UP001501295"/>
    </source>
</evidence>
<evidence type="ECO:0000313" key="9">
    <source>
        <dbReference type="EMBL" id="GAA4666335.1"/>
    </source>
</evidence>
<dbReference type="InterPro" id="IPR017853">
    <property type="entry name" value="GH"/>
</dbReference>
<proteinExistence type="inferred from homology"/>
<dbReference type="SUPFAM" id="SSF51445">
    <property type="entry name" value="(Trans)glycosidases"/>
    <property type="match status" value="1"/>
</dbReference>
<gene>
    <name evidence="9" type="ORF">GCM10025780_05000</name>
</gene>
<dbReference type="PANTHER" id="PTHR43576:SF3">
    <property type="entry name" value="ALPHA-L-ARABINOFURANOSIDASE C"/>
    <property type="match status" value="1"/>
</dbReference>
<evidence type="ECO:0000256" key="1">
    <source>
        <dbReference type="ARBA" id="ARBA00001462"/>
    </source>
</evidence>